<feature type="compositionally biased region" description="Acidic residues" evidence="1">
    <location>
        <begin position="80"/>
        <end position="94"/>
    </location>
</feature>
<reference evidence="2" key="1">
    <citation type="journal article" date="2018" name="Nat. Commun.">
        <title>Diversity and evolution of the emerging Pandoraviridae family.</title>
        <authorList>
            <person name="Legendre M."/>
            <person name="Fabre E."/>
            <person name="Poirot O."/>
            <person name="Jeudy S."/>
            <person name="Lartigue A."/>
            <person name="Alempic J.M."/>
            <person name="Beucher L."/>
            <person name="Philippe N."/>
            <person name="Bertaux L."/>
            <person name="Christo-Foroux E."/>
            <person name="Labadie K."/>
            <person name="Coute Y."/>
            <person name="Abergel C."/>
            <person name="Claverie J.M."/>
        </authorList>
    </citation>
    <scope>NUCLEOTIDE SEQUENCE [LARGE SCALE GENOMIC DNA]</scope>
    <source>
        <strain evidence="2">Quercus</strain>
    </source>
</reference>
<evidence type="ECO:0000256" key="1">
    <source>
        <dbReference type="SAM" id="MobiDB-lite"/>
    </source>
</evidence>
<name>A0A2U7U7R7_9VIRU</name>
<dbReference type="EMBL" id="MG011689">
    <property type="protein sequence ID" value="AVK74471.1"/>
    <property type="molecule type" value="Genomic_DNA"/>
</dbReference>
<organism evidence="2">
    <name type="scientific">Pandoravirus quercus</name>
    <dbReference type="NCBI Taxonomy" id="2107709"/>
    <lineage>
        <taxon>Viruses</taxon>
        <taxon>Pandoravirus</taxon>
    </lineage>
</organism>
<feature type="region of interest" description="Disordered" evidence="1">
    <location>
        <begin position="1"/>
        <end position="138"/>
    </location>
</feature>
<gene>
    <name evidence="2" type="ORF">pqer_cds_49</name>
</gene>
<accession>A0A2U7U7R7</accession>
<sequence length="138" mass="14899">MTDPRLHYPYRHGVEPEGFVGTGAVWRGTAPPPTRDLARVPGGMPLAWQQQQQQQRPYQPSPFAVPQQLHYAYGDGGGASDDDGDDDDEDDQDGGQDGSEYGEGSDVEYSGDEYSPPASPAWGGNGGGYVSAPMRPRW</sequence>
<proteinExistence type="predicted"/>
<dbReference type="Proteomes" id="UP000248852">
    <property type="component" value="Segment"/>
</dbReference>
<protein>
    <submittedName>
        <fullName evidence="2">Uncharacterized protein</fullName>
    </submittedName>
</protein>
<dbReference type="RefSeq" id="YP_009482740.1">
    <property type="nucleotide sequence ID" value="NC_037667.1"/>
</dbReference>
<dbReference type="KEGG" id="vg:36843612"/>
<dbReference type="GeneID" id="36843612"/>
<evidence type="ECO:0000313" key="2">
    <source>
        <dbReference type="EMBL" id="AVK74471.1"/>
    </source>
</evidence>